<dbReference type="Gene3D" id="1.10.287.110">
    <property type="entry name" value="DnaJ domain"/>
    <property type="match status" value="1"/>
</dbReference>
<dbReference type="InterPro" id="IPR011044">
    <property type="entry name" value="Quino_amine_DH_bsu"/>
</dbReference>
<keyword evidence="4" id="KW-1185">Reference proteome</keyword>
<dbReference type="EMBL" id="QGKU01000038">
    <property type="protein sequence ID" value="PWR02393.1"/>
    <property type="molecule type" value="Genomic_DNA"/>
</dbReference>
<evidence type="ECO:0000313" key="4">
    <source>
        <dbReference type="Proteomes" id="UP000245680"/>
    </source>
</evidence>
<dbReference type="Pfam" id="PF00226">
    <property type="entry name" value="DnaJ"/>
    <property type="match status" value="1"/>
</dbReference>
<dbReference type="RefSeq" id="WP_109812062.1">
    <property type="nucleotide sequence ID" value="NZ_QGKU01000038.1"/>
</dbReference>
<sequence length="698" mass="76401">MSGIFRWLFGGSSARESKALDTARDEPCSKAAAEPQPEILRMADPSLPGQLYFAQLERFTSSVSAKDYVTAAAAARASLPLLRDWLKDPQGDGQRLDIRIPALSQGGMTMAIVGDRDGLCELRDLVQSFDHLQAYRDEAEEHFVDLDLFDRLREAIRANPGILQSRIKTVLGVDDARRASRLISYLEKSGEVRRAKSGKTYELYLADAEMPKASAATIYNEPARPGSLRRDRGAGRPHELDPKRVKIVPLPPSPNAWERPVEMPAAEEAFADPQGGWSEIVVEPIAKSDRPDPAFRRHYSTRGGALSFDDLAKSEASLGAPGAVIFSDASGRPGTPVPLHRDAYHISVHPEGEGFALRSKSGVMTVYRGDLGIDFETDLEAAPEVVANRERLGLSESEAHRALRCIALTPDRNRYLFTHVDEAWCVNREGERLWGLKMPAKEPTRIRVGGSSFGTAAEIDQALEVMGLQMPVTPDEIRRRYRQLARELHPDVNPGNEERMKAVNVASERLTGLDPEQLDGSGGGEDGFEILISFGPAAEADWIYAAAFSGTGKTALLGTYAGRVVRVDRSGSPTTIYDVGSVPVRIVETESFLYVMTTTRLYVLDGDRLIALHDCSSKCDLLVSGGMVLLVEGKGVRVFTEDGQPLGIALTKAPIRRAYVHNGAVVVETRTQRGSFRGIRAATKRPGDPFQASRMRPS</sequence>
<feature type="compositionally biased region" description="Basic and acidic residues" evidence="1">
    <location>
        <begin position="228"/>
        <end position="239"/>
    </location>
</feature>
<dbReference type="Proteomes" id="UP000245680">
    <property type="component" value="Unassembled WGS sequence"/>
</dbReference>
<proteinExistence type="predicted"/>
<name>A0A2V2LKR8_9RHOB</name>
<accession>A0A2V2LKR8</accession>
<dbReference type="SUPFAM" id="SSF46565">
    <property type="entry name" value="Chaperone J-domain"/>
    <property type="match status" value="1"/>
</dbReference>
<gene>
    <name evidence="3" type="ORF">DKT77_12740</name>
</gene>
<organism evidence="3 4">
    <name type="scientific">Meridianimarinicoccus roseus</name>
    <dbReference type="NCBI Taxonomy" id="2072018"/>
    <lineage>
        <taxon>Bacteria</taxon>
        <taxon>Pseudomonadati</taxon>
        <taxon>Pseudomonadota</taxon>
        <taxon>Alphaproteobacteria</taxon>
        <taxon>Rhodobacterales</taxon>
        <taxon>Paracoccaceae</taxon>
        <taxon>Meridianimarinicoccus</taxon>
    </lineage>
</organism>
<evidence type="ECO:0000256" key="1">
    <source>
        <dbReference type="SAM" id="MobiDB-lite"/>
    </source>
</evidence>
<dbReference type="InterPro" id="IPR036869">
    <property type="entry name" value="J_dom_sf"/>
</dbReference>
<evidence type="ECO:0000313" key="3">
    <source>
        <dbReference type="EMBL" id="PWR02393.1"/>
    </source>
</evidence>
<comment type="caution">
    <text evidence="3">The sequence shown here is derived from an EMBL/GenBank/DDBJ whole genome shotgun (WGS) entry which is preliminary data.</text>
</comment>
<feature type="region of interest" description="Disordered" evidence="1">
    <location>
        <begin position="220"/>
        <end position="239"/>
    </location>
</feature>
<dbReference type="PRINTS" id="PR00625">
    <property type="entry name" value="JDOMAIN"/>
</dbReference>
<dbReference type="SMART" id="SM00271">
    <property type="entry name" value="DnaJ"/>
    <property type="match status" value="1"/>
</dbReference>
<dbReference type="InterPro" id="IPR001623">
    <property type="entry name" value="DnaJ_domain"/>
</dbReference>
<evidence type="ECO:0000259" key="2">
    <source>
        <dbReference type="PROSITE" id="PS50076"/>
    </source>
</evidence>
<feature type="domain" description="J" evidence="2">
    <location>
        <begin position="461"/>
        <end position="522"/>
    </location>
</feature>
<dbReference type="CDD" id="cd06257">
    <property type="entry name" value="DnaJ"/>
    <property type="match status" value="1"/>
</dbReference>
<dbReference type="AlphaFoldDB" id="A0A2V2LKR8"/>
<protein>
    <submittedName>
        <fullName evidence="3">Molecular chaperone DnaJ</fullName>
    </submittedName>
</protein>
<reference evidence="3 4" key="1">
    <citation type="submission" date="2018-05" db="EMBL/GenBank/DDBJ databases">
        <title>Rhodobacteraceae gen. nov., sp. nov. isolated from sea water.</title>
        <authorList>
            <person name="Ren Y."/>
        </authorList>
    </citation>
    <scope>NUCLEOTIDE SEQUENCE [LARGE SCALE GENOMIC DNA]</scope>
    <source>
        <strain evidence="3 4">TG-679</strain>
    </source>
</reference>
<dbReference type="OrthoDB" id="9779889at2"/>
<dbReference type="SUPFAM" id="SSF50969">
    <property type="entry name" value="YVTN repeat-like/Quinoprotein amine dehydrogenase"/>
    <property type="match status" value="1"/>
</dbReference>
<dbReference type="PROSITE" id="PS50076">
    <property type="entry name" value="DNAJ_2"/>
    <property type="match status" value="1"/>
</dbReference>